<evidence type="ECO:0000313" key="1">
    <source>
        <dbReference type="EMBL" id="MEY2251613.1"/>
    </source>
</evidence>
<dbReference type="Proteomes" id="UP001562178">
    <property type="component" value="Unassembled WGS sequence"/>
</dbReference>
<dbReference type="RefSeq" id="WP_369460034.1">
    <property type="nucleotide sequence ID" value="NZ_JBGBDC010000004.1"/>
</dbReference>
<gene>
    <name evidence="1" type="ORF">AB7A72_11420</name>
</gene>
<comment type="caution">
    <text evidence="1">The sequence shown here is derived from an EMBL/GenBank/DDBJ whole genome shotgun (WGS) entry which is preliminary data.</text>
</comment>
<evidence type="ECO:0000313" key="2">
    <source>
        <dbReference type="Proteomes" id="UP001562178"/>
    </source>
</evidence>
<evidence type="ECO:0008006" key="3">
    <source>
        <dbReference type="Google" id="ProtNLM"/>
    </source>
</evidence>
<protein>
    <recommendedName>
        <fullName evidence="3">HNH endonuclease</fullName>
    </recommendedName>
</protein>
<accession>A0ABV4B2Q2</accession>
<dbReference type="EMBL" id="JBGBDC010000004">
    <property type="protein sequence ID" value="MEY2251613.1"/>
    <property type="molecule type" value="Genomic_DNA"/>
</dbReference>
<keyword evidence="2" id="KW-1185">Reference proteome</keyword>
<sequence>MLQDMRQHELPICPACGELGRPNTLDHYLPKDVYPHFCVTPVNLFPMCDACQLAKGTKVGDARFPRFFIHPYFDVFVAERVVYLKIEAPFEAPAFSLEIADHLEQADAGLVRKHIRELAIHLRYATYFRNQYRRLLRLTSAMRNSGQDIRQTLETFRVGAAEPSLNAWEHVFYASVLENDDLIDYLCTAQLPSLL</sequence>
<reference evidence="1 2" key="1">
    <citation type="journal article" date="2016" name="Int. J. Syst. Evol. Microbiol.">
        <title>Description of Comamonas sediminis sp. nov., isolated from lagoon sediments.</title>
        <authorList>
            <person name="Subhash Y."/>
            <person name="Bang J.J."/>
            <person name="You T.H."/>
            <person name="Lee S.S."/>
        </authorList>
    </citation>
    <scope>NUCLEOTIDE SEQUENCE [LARGE SCALE GENOMIC DNA]</scope>
    <source>
        <strain evidence="1 2">JCM 31169</strain>
    </source>
</reference>
<organism evidence="1 2">
    <name type="scientific">Comamonas sediminis</name>
    <dbReference type="NCBI Taxonomy" id="1783360"/>
    <lineage>
        <taxon>Bacteria</taxon>
        <taxon>Pseudomonadati</taxon>
        <taxon>Pseudomonadota</taxon>
        <taxon>Betaproteobacteria</taxon>
        <taxon>Burkholderiales</taxon>
        <taxon>Comamonadaceae</taxon>
        <taxon>Comamonas</taxon>
    </lineage>
</organism>
<name>A0ABV4B2Q2_9BURK</name>
<proteinExistence type="predicted"/>